<evidence type="ECO:0000313" key="3">
    <source>
        <dbReference type="Proteomes" id="UP001187415"/>
    </source>
</evidence>
<name>A0AA88MGW8_CHASR</name>
<comment type="caution">
    <text evidence="2">The sequence shown here is derived from an EMBL/GenBank/DDBJ whole genome shotgun (WGS) entry which is preliminary data.</text>
</comment>
<accession>A0AA88MGW8</accession>
<dbReference type="EMBL" id="JAUPFM010000011">
    <property type="protein sequence ID" value="KAK2838006.1"/>
    <property type="molecule type" value="Genomic_DNA"/>
</dbReference>
<feature type="compositionally biased region" description="Basic and acidic residues" evidence="1">
    <location>
        <begin position="22"/>
        <end position="33"/>
    </location>
</feature>
<organism evidence="2 3">
    <name type="scientific">Channa striata</name>
    <name type="common">Snakehead murrel</name>
    <name type="synonym">Ophicephalus striatus</name>
    <dbReference type="NCBI Taxonomy" id="64152"/>
    <lineage>
        <taxon>Eukaryota</taxon>
        <taxon>Metazoa</taxon>
        <taxon>Chordata</taxon>
        <taxon>Craniata</taxon>
        <taxon>Vertebrata</taxon>
        <taxon>Euteleostomi</taxon>
        <taxon>Actinopterygii</taxon>
        <taxon>Neopterygii</taxon>
        <taxon>Teleostei</taxon>
        <taxon>Neoteleostei</taxon>
        <taxon>Acanthomorphata</taxon>
        <taxon>Anabantaria</taxon>
        <taxon>Anabantiformes</taxon>
        <taxon>Channoidei</taxon>
        <taxon>Channidae</taxon>
        <taxon>Channa</taxon>
    </lineage>
</organism>
<proteinExistence type="predicted"/>
<dbReference type="Proteomes" id="UP001187415">
    <property type="component" value="Unassembled WGS sequence"/>
</dbReference>
<protein>
    <submittedName>
        <fullName evidence="2">Uncharacterized protein</fullName>
    </submittedName>
</protein>
<reference evidence="2" key="1">
    <citation type="submission" date="2023-07" db="EMBL/GenBank/DDBJ databases">
        <title>Chromosome-level Genome Assembly of Striped Snakehead (Channa striata).</title>
        <authorList>
            <person name="Liu H."/>
        </authorList>
    </citation>
    <scope>NUCLEOTIDE SEQUENCE</scope>
    <source>
        <strain evidence="2">Gz</strain>
        <tissue evidence="2">Muscle</tissue>
    </source>
</reference>
<evidence type="ECO:0000313" key="2">
    <source>
        <dbReference type="EMBL" id="KAK2838006.1"/>
    </source>
</evidence>
<keyword evidence="3" id="KW-1185">Reference proteome</keyword>
<feature type="region of interest" description="Disordered" evidence="1">
    <location>
        <begin position="1"/>
        <end position="62"/>
    </location>
</feature>
<sequence>MGDRELSRARDVGKETQTLQVERTDERQDKDRGTVGGGSQNNRELSIVAPAPAAGKSTRRTEMSALGKSWAGSLTRAAGPLLCSSFATPINIHQHSSSGPRV</sequence>
<feature type="compositionally biased region" description="Basic and acidic residues" evidence="1">
    <location>
        <begin position="1"/>
        <end position="14"/>
    </location>
</feature>
<dbReference type="AlphaFoldDB" id="A0AA88MGW8"/>
<evidence type="ECO:0000256" key="1">
    <source>
        <dbReference type="SAM" id="MobiDB-lite"/>
    </source>
</evidence>
<gene>
    <name evidence="2" type="ORF">Q5P01_015218</name>
</gene>